<sequence length="434" mass="47699">MDTAPAPDTATSVLAHARELRAAADRAEAQILVLACQWADLHPAVAGGETAFEDDLLPSVAWDAPAEFALAVGMSHDAGTRLIHHALHLRHRLPTIWARTMRAGTPGGLQVWRARRIAEFTIGQSPAVTTMLDLQLAPLAHTIGPVTTTRLIDEAVLRCHPDEHEQARLAALDTRHVTIRPAERERTGMGYLDADADLVDLLALDTTLSTIANLLAAHGCAESLDVRRSLALGVLADPQYAADLLNNQADAKPRRQVVLYLHLSDTAITGARSGAVGRLENGGHQPVPAEQIRAWCSRTDTHLRVQPVIDLNRHTHVQAYEVPDRLKEHITLRDQHCVFPRCTRPARRCDHDHITAHGDGGTTCDGNLAPLCRRHHRMKTHRRWRYTALQPGVYHWTSPHGDPYLVDHTGTHDLSRPPGPSSRRCRASPEEGAA</sequence>
<evidence type="ECO:0000313" key="3">
    <source>
        <dbReference type="EMBL" id="CUR54848.1"/>
    </source>
</evidence>
<dbReference type="Gene3D" id="1.10.30.50">
    <property type="match status" value="1"/>
</dbReference>
<evidence type="ECO:0000259" key="2">
    <source>
        <dbReference type="SMART" id="SM00507"/>
    </source>
</evidence>
<keyword evidence="3" id="KW-0540">Nuclease</keyword>
<dbReference type="GO" id="GO:0004519">
    <property type="term" value="F:endonuclease activity"/>
    <property type="evidence" value="ECO:0007669"/>
    <property type="project" value="UniProtKB-KW"/>
</dbReference>
<evidence type="ECO:0000256" key="1">
    <source>
        <dbReference type="SAM" id="MobiDB-lite"/>
    </source>
</evidence>
<dbReference type="CDD" id="cd00085">
    <property type="entry name" value="HNHc"/>
    <property type="match status" value="1"/>
</dbReference>
<gene>
    <name evidence="3" type="ORF">NOCA2220039</name>
</gene>
<protein>
    <submittedName>
        <fullName evidence="3">Putative HNH endonuclease</fullName>
    </submittedName>
</protein>
<organism evidence="3">
    <name type="scientific">metagenome</name>
    <dbReference type="NCBI Taxonomy" id="256318"/>
    <lineage>
        <taxon>unclassified sequences</taxon>
        <taxon>metagenomes</taxon>
    </lineage>
</organism>
<accession>A0A2P2BYL2</accession>
<dbReference type="EMBL" id="CZKA01000015">
    <property type="protein sequence ID" value="CUR54848.1"/>
    <property type="molecule type" value="Genomic_DNA"/>
</dbReference>
<reference evidence="3" key="1">
    <citation type="submission" date="2015-08" db="EMBL/GenBank/DDBJ databases">
        <authorList>
            <person name="Babu N.S."/>
            <person name="Beckwith C.J."/>
            <person name="Beseler K.G."/>
            <person name="Brison A."/>
            <person name="Carone J.V."/>
            <person name="Caskin T.P."/>
            <person name="Diamond M."/>
            <person name="Durham M.E."/>
            <person name="Foxe J.M."/>
            <person name="Go M."/>
            <person name="Henderson B.A."/>
            <person name="Jones I.B."/>
            <person name="McGettigan J.A."/>
            <person name="Micheletti S.J."/>
            <person name="Nasrallah M.E."/>
            <person name="Ortiz D."/>
            <person name="Piller C.R."/>
            <person name="Privatt S.R."/>
            <person name="Schneider S.L."/>
            <person name="Sharp S."/>
            <person name="Smith T.C."/>
            <person name="Stanton J.D."/>
            <person name="Ullery H.E."/>
            <person name="Wilson R.J."/>
            <person name="Serrano M.G."/>
            <person name="Buck G."/>
            <person name="Lee V."/>
            <person name="Wang Y."/>
            <person name="Carvalho R."/>
            <person name="Voegtly L."/>
            <person name="Shi R."/>
            <person name="Duckworth R."/>
            <person name="Johnson A."/>
            <person name="Loviza R."/>
            <person name="Walstead R."/>
            <person name="Shah Z."/>
            <person name="Kiflezghi M."/>
            <person name="Wade K."/>
            <person name="Ball S.L."/>
            <person name="Bradley K.W."/>
            <person name="Asai D.J."/>
            <person name="Bowman C.A."/>
            <person name="Russell D.A."/>
            <person name="Pope W.H."/>
            <person name="Jacobs-Sera D."/>
            <person name="Hendrix R.W."/>
            <person name="Hatfull G.F."/>
        </authorList>
    </citation>
    <scope>NUCLEOTIDE SEQUENCE</scope>
</reference>
<dbReference type="SMART" id="SM00507">
    <property type="entry name" value="HNHc"/>
    <property type="match status" value="1"/>
</dbReference>
<feature type="region of interest" description="Disordered" evidence="1">
    <location>
        <begin position="407"/>
        <end position="434"/>
    </location>
</feature>
<name>A0A2P2BYL2_9ZZZZ</name>
<keyword evidence="3" id="KW-0378">Hydrolase</keyword>
<dbReference type="AlphaFoldDB" id="A0A2P2BYL2"/>
<proteinExistence type="predicted"/>
<keyword evidence="3" id="KW-0255">Endonuclease</keyword>
<feature type="domain" description="HNH nuclease" evidence="2">
    <location>
        <begin position="325"/>
        <end position="377"/>
    </location>
</feature>
<dbReference type="InterPro" id="IPR003615">
    <property type="entry name" value="HNH_nuc"/>
</dbReference>